<keyword evidence="1" id="KW-1133">Transmembrane helix</keyword>
<dbReference type="Pfam" id="PF09136">
    <property type="entry name" value="Glucodextran_B"/>
    <property type="match status" value="1"/>
</dbReference>
<evidence type="ECO:0000313" key="2">
    <source>
        <dbReference type="EMBL" id="NLZ24710.1"/>
    </source>
</evidence>
<evidence type="ECO:0000313" key="3">
    <source>
        <dbReference type="Proteomes" id="UP000564033"/>
    </source>
</evidence>
<dbReference type="Proteomes" id="UP000564033">
    <property type="component" value="Unassembled WGS sequence"/>
</dbReference>
<reference evidence="2 3" key="1">
    <citation type="journal article" date="2020" name="Biotechnol. Biofuels">
        <title>New insights from the biogas microbiome by comprehensive genome-resolved metagenomics of nearly 1600 species originating from multiple anaerobic digesters.</title>
        <authorList>
            <person name="Campanaro S."/>
            <person name="Treu L."/>
            <person name="Rodriguez-R L.M."/>
            <person name="Kovalovszki A."/>
            <person name="Ziels R.M."/>
            <person name="Maus I."/>
            <person name="Zhu X."/>
            <person name="Kougias P.G."/>
            <person name="Basile A."/>
            <person name="Luo G."/>
            <person name="Schluter A."/>
            <person name="Konstantinidis K.T."/>
            <person name="Angelidaki I."/>
        </authorList>
    </citation>
    <scope>NUCLEOTIDE SEQUENCE [LARGE SCALE GENOMIC DNA]</scope>
    <source>
        <strain evidence="2">AS19jrsBPTG_9</strain>
    </source>
</reference>
<name>A0A847VDX8_9BACT</name>
<sequence>MAKKKIIKDTMKSKVEIKEPPLKEEKISRLVGSIFIGLGILLVAFGIFSYIKYREEPLLDPELEAPSLEEVTSITNGEKIKIVGNAQEFDSVFIFVNDEKVGESKVGDDGEFTYEYTVEDEGTFNISIAGVKGFPNRYISVASSVKESVVDRTPPSAEDVSLKYGTETNKETFVLVGTTEPNASVEVKRGIDSYKGLVDAEGNFRIEDIVLEEGKNVFSVYITDLAGNQVQLDEKVRVEYSPHGDVDGDAVVNERIPQASGTLDALLSNRVMTFFGLVAIFAFLTSSIVVYKKQRV</sequence>
<dbReference type="EMBL" id="JAAZIL010000079">
    <property type="protein sequence ID" value="NLZ24710.1"/>
    <property type="molecule type" value="Genomic_DNA"/>
</dbReference>
<dbReference type="Gene3D" id="2.60.40.10">
    <property type="entry name" value="Immunoglobulins"/>
    <property type="match status" value="1"/>
</dbReference>
<keyword evidence="1" id="KW-0472">Membrane</keyword>
<protein>
    <recommendedName>
        <fullName evidence="4">Bacterial Ig-like domain-containing protein</fullName>
    </recommendedName>
</protein>
<comment type="caution">
    <text evidence="2">The sequence shown here is derived from an EMBL/GenBank/DDBJ whole genome shotgun (WGS) entry which is preliminary data.</text>
</comment>
<evidence type="ECO:0000256" key="1">
    <source>
        <dbReference type="SAM" id="Phobius"/>
    </source>
</evidence>
<dbReference type="InterPro" id="IPR013783">
    <property type="entry name" value="Ig-like_fold"/>
</dbReference>
<feature type="transmembrane region" description="Helical" evidence="1">
    <location>
        <begin position="30"/>
        <end position="51"/>
    </location>
</feature>
<gene>
    <name evidence="2" type="ORF">GX888_03145</name>
</gene>
<proteinExistence type="predicted"/>
<organism evidence="2 3">
    <name type="scientific">Candidatus Dojkabacteria bacterium</name>
    <dbReference type="NCBI Taxonomy" id="2099670"/>
    <lineage>
        <taxon>Bacteria</taxon>
        <taxon>Candidatus Dojkabacteria</taxon>
    </lineage>
</organism>
<evidence type="ECO:0008006" key="4">
    <source>
        <dbReference type="Google" id="ProtNLM"/>
    </source>
</evidence>
<keyword evidence="1" id="KW-0812">Transmembrane</keyword>
<dbReference type="AlphaFoldDB" id="A0A847VDX8"/>
<feature type="transmembrane region" description="Helical" evidence="1">
    <location>
        <begin position="271"/>
        <end position="291"/>
    </location>
</feature>
<accession>A0A847VDX8</accession>